<dbReference type="Gene3D" id="1.25.10.10">
    <property type="entry name" value="Leucine-rich Repeat Variant"/>
    <property type="match status" value="1"/>
</dbReference>
<reference evidence="1 2" key="1">
    <citation type="submission" date="2023-03" db="EMBL/GenBank/DDBJ databases">
        <title>Complete genome sequence of Tepidibacter sp. SWIR-1, isolated from a deep-sea hydrothermal vent.</title>
        <authorList>
            <person name="Li X."/>
        </authorList>
    </citation>
    <scope>NUCLEOTIDE SEQUENCE [LARGE SCALE GENOMIC DNA]</scope>
    <source>
        <strain evidence="1 2">SWIR-1</strain>
    </source>
</reference>
<keyword evidence="2" id="KW-1185">Reference proteome</keyword>
<gene>
    <name evidence="1" type="ORF">P4S50_07645</name>
</gene>
<dbReference type="InterPro" id="IPR016024">
    <property type="entry name" value="ARM-type_fold"/>
</dbReference>
<organism evidence="1 2">
    <name type="scientific">Tepidibacter hydrothermalis</name>
    <dbReference type="NCBI Taxonomy" id="3036126"/>
    <lineage>
        <taxon>Bacteria</taxon>
        <taxon>Bacillati</taxon>
        <taxon>Bacillota</taxon>
        <taxon>Clostridia</taxon>
        <taxon>Peptostreptococcales</taxon>
        <taxon>Peptostreptococcaceae</taxon>
        <taxon>Tepidibacter</taxon>
    </lineage>
</organism>
<dbReference type="SUPFAM" id="SSF48371">
    <property type="entry name" value="ARM repeat"/>
    <property type="match status" value="1"/>
</dbReference>
<evidence type="ECO:0000313" key="1">
    <source>
        <dbReference type="EMBL" id="WFD11939.1"/>
    </source>
</evidence>
<dbReference type="RefSeq" id="WP_277734163.1">
    <property type="nucleotide sequence ID" value="NZ_CP120733.1"/>
</dbReference>
<dbReference type="Proteomes" id="UP001222800">
    <property type="component" value="Chromosome"/>
</dbReference>
<dbReference type="EMBL" id="CP120733">
    <property type="protein sequence ID" value="WFD11939.1"/>
    <property type="molecule type" value="Genomic_DNA"/>
</dbReference>
<dbReference type="InterPro" id="IPR011989">
    <property type="entry name" value="ARM-like"/>
</dbReference>
<evidence type="ECO:0008006" key="3">
    <source>
        <dbReference type="Google" id="ProtNLM"/>
    </source>
</evidence>
<protein>
    <recommendedName>
        <fullName evidence="3">HEAT repeat domain-containing protein</fullName>
    </recommendedName>
</protein>
<accession>A0ABY8EJ19</accession>
<sequence length="235" mass="27249">MNTIKSNLKQLRNRGYIEDKDLLIYKKCTKKELIQLLKSKVPVERTIAAKLLGNYKDEETMTSLIESLTIEKKLYTKIAITESISLFGEKVSQLLVKYLGKIGTNQHKVLPDKPFNKNNYPLPRDIVARTICKIGVPALNQLKKCLHNGEYGQIIEAIDAIGFISYYNSNDACFNDIIELFVEYKNDDLIMWKLLRSLQAFPNEKSIEILREYSNSKVKQLQWESKRSLKQIQRD</sequence>
<proteinExistence type="predicted"/>
<name>A0ABY8EJ19_9FIRM</name>
<evidence type="ECO:0000313" key="2">
    <source>
        <dbReference type="Proteomes" id="UP001222800"/>
    </source>
</evidence>